<dbReference type="GO" id="GO:0007165">
    <property type="term" value="P:signal transduction"/>
    <property type="evidence" value="ECO:0007669"/>
    <property type="project" value="UniProtKB-KW"/>
</dbReference>
<dbReference type="SUPFAM" id="SSF58104">
    <property type="entry name" value="Methyl-accepting chemotaxis protein (MCP) signaling domain"/>
    <property type="match status" value="1"/>
</dbReference>
<protein>
    <submittedName>
        <fullName evidence="4">Transcriptional regulator of acetoin/glycerol metabolism</fullName>
    </submittedName>
</protein>
<evidence type="ECO:0000313" key="5">
    <source>
        <dbReference type="Proteomes" id="UP000570361"/>
    </source>
</evidence>
<dbReference type="GO" id="GO:0016020">
    <property type="term" value="C:membrane"/>
    <property type="evidence" value="ECO:0007669"/>
    <property type="project" value="InterPro"/>
</dbReference>
<keyword evidence="5" id="KW-1185">Reference proteome</keyword>
<comment type="caution">
    <text evidence="4">The sequence shown here is derived from an EMBL/GenBank/DDBJ whole genome shotgun (WGS) entry which is preliminary data.</text>
</comment>
<dbReference type="PANTHER" id="PTHR32089">
    <property type="entry name" value="METHYL-ACCEPTING CHEMOTAXIS PROTEIN MCPB"/>
    <property type="match status" value="1"/>
</dbReference>
<gene>
    <name evidence="4" type="ORF">FHS18_005330</name>
</gene>
<dbReference type="PANTHER" id="PTHR32089:SF112">
    <property type="entry name" value="LYSOZYME-LIKE PROTEIN-RELATED"/>
    <property type="match status" value="1"/>
</dbReference>
<sequence length="274" mass="29571">MKVMHNHSLDSLIAAIPVLKAAIPADLSIAVCNLEQFIAYFPGENINLNIQVGQQLHPEEPLTAAIRGRQALRAEVPAEFYGFAFIGTASPLYDEQGQVIGGLAVQLRRQTELFALADQIEEAIAQANERIAQVAKGATVLTGFTQQLVALSQQAGVNVKNTDEVVTIIKNVADQSNLLGLNAAIEAAHAGEKGRGFGIVAGEIRKLANETVHSTNEIRKTLSAMKDMTQQIGASIERMASVGQEQGASIQEISTFMEEIRHMSEQLNAYAKRL</sequence>
<reference evidence="4 5" key="1">
    <citation type="submission" date="2020-08" db="EMBL/GenBank/DDBJ databases">
        <title>Genomic Encyclopedia of Type Strains, Phase III (KMG-III): the genomes of soil and plant-associated and newly described type strains.</title>
        <authorList>
            <person name="Whitman W."/>
        </authorList>
    </citation>
    <scope>NUCLEOTIDE SEQUENCE [LARGE SCALE GENOMIC DNA]</scope>
    <source>
        <strain evidence="4 5">CECT 5862</strain>
    </source>
</reference>
<evidence type="ECO:0000259" key="3">
    <source>
        <dbReference type="PROSITE" id="PS50111"/>
    </source>
</evidence>
<evidence type="ECO:0000256" key="2">
    <source>
        <dbReference type="PROSITE-ProRule" id="PRU00284"/>
    </source>
</evidence>
<proteinExistence type="predicted"/>
<dbReference type="PROSITE" id="PS50111">
    <property type="entry name" value="CHEMOTAXIS_TRANSDUC_2"/>
    <property type="match status" value="1"/>
</dbReference>
<dbReference type="InterPro" id="IPR004089">
    <property type="entry name" value="MCPsignal_dom"/>
</dbReference>
<dbReference type="Proteomes" id="UP000570361">
    <property type="component" value="Unassembled WGS sequence"/>
</dbReference>
<evidence type="ECO:0000313" key="4">
    <source>
        <dbReference type="EMBL" id="MBB3113227.1"/>
    </source>
</evidence>
<dbReference type="AlphaFoldDB" id="A0A7W5B2G7"/>
<dbReference type="Gene3D" id="1.10.287.950">
    <property type="entry name" value="Methyl-accepting chemotaxis protein"/>
    <property type="match status" value="1"/>
</dbReference>
<dbReference type="Pfam" id="PF00015">
    <property type="entry name" value="MCPsignal"/>
    <property type="match status" value="1"/>
</dbReference>
<dbReference type="SMART" id="SM00283">
    <property type="entry name" value="MA"/>
    <property type="match status" value="1"/>
</dbReference>
<feature type="domain" description="Methyl-accepting transducer" evidence="3">
    <location>
        <begin position="112"/>
        <end position="274"/>
    </location>
</feature>
<evidence type="ECO:0000256" key="1">
    <source>
        <dbReference type="ARBA" id="ARBA00023224"/>
    </source>
</evidence>
<keyword evidence="1 2" id="KW-0807">Transducer</keyword>
<dbReference type="EMBL" id="JACHXK010000017">
    <property type="protein sequence ID" value="MBB3113227.1"/>
    <property type="molecule type" value="Genomic_DNA"/>
</dbReference>
<organism evidence="4 5">
    <name type="scientific">Paenibacillus phyllosphaerae</name>
    <dbReference type="NCBI Taxonomy" id="274593"/>
    <lineage>
        <taxon>Bacteria</taxon>
        <taxon>Bacillati</taxon>
        <taxon>Bacillota</taxon>
        <taxon>Bacilli</taxon>
        <taxon>Bacillales</taxon>
        <taxon>Paenibacillaceae</taxon>
        <taxon>Paenibacillus</taxon>
    </lineage>
</organism>
<dbReference type="RefSeq" id="WP_183603321.1">
    <property type="nucleotide sequence ID" value="NZ_JACHXK010000017.1"/>
</dbReference>
<accession>A0A7W5B2G7</accession>
<name>A0A7W5B2G7_9BACL</name>